<keyword evidence="3" id="KW-1185">Reference proteome</keyword>
<organism evidence="2 3">
    <name type="scientific">Striga hermonthica</name>
    <name type="common">Purple witchweed</name>
    <name type="synonym">Buchnera hermonthica</name>
    <dbReference type="NCBI Taxonomy" id="68872"/>
    <lineage>
        <taxon>Eukaryota</taxon>
        <taxon>Viridiplantae</taxon>
        <taxon>Streptophyta</taxon>
        <taxon>Embryophyta</taxon>
        <taxon>Tracheophyta</taxon>
        <taxon>Spermatophyta</taxon>
        <taxon>Magnoliopsida</taxon>
        <taxon>eudicotyledons</taxon>
        <taxon>Gunneridae</taxon>
        <taxon>Pentapetalae</taxon>
        <taxon>asterids</taxon>
        <taxon>lamiids</taxon>
        <taxon>Lamiales</taxon>
        <taxon>Orobanchaceae</taxon>
        <taxon>Buchnereae</taxon>
        <taxon>Striga</taxon>
    </lineage>
</organism>
<evidence type="ECO:0000313" key="2">
    <source>
        <dbReference type="EMBL" id="CAA0823579.1"/>
    </source>
</evidence>
<evidence type="ECO:0000313" key="3">
    <source>
        <dbReference type="Proteomes" id="UP001153555"/>
    </source>
</evidence>
<accession>A0A9N7N7D6</accession>
<dbReference type="AlphaFoldDB" id="A0A9N7N7D6"/>
<name>A0A9N7N7D6_STRHE</name>
<proteinExistence type="predicted"/>
<gene>
    <name evidence="2" type="ORF">SHERM_20729</name>
</gene>
<dbReference type="OrthoDB" id="911575at2759"/>
<feature type="region of interest" description="Disordered" evidence="1">
    <location>
        <begin position="32"/>
        <end position="61"/>
    </location>
</feature>
<comment type="caution">
    <text evidence="2">The sequence shown here is derived from an EMBL/GenBank/DDBJ whole genome shotgun (WGS) entry which is preliminary data.</text>
</comment>
<reference evidence="2" key="1">
    <citation type="submission" date="2019-12" db="EMBL/GenBank/DDBJ databases">
        <authorList>
            <person name="Scholes J."/>
        </authorList>
    </citation>
    <scope>NUCLEOTIDE SEQUENCE</scope>
</reference>
<dbReference type="Proteomes" id="UP001153555">
    <property type="component" value="Unassembled WGS sequence"/>
</dbReference>
<evidence type="ECO:0000256" key="1">
    <source>
        <dbReference type="SAM" id="MobiDB-lite"/>
    </source>
</evidence>
<dbReference type="EMBL" id="CACSLK010024540">
    <property type="protein sequence ID" value="CAA0823579.1"/>
    <property type="molecule type" value="Genomic_DNA"/>
</dbReference>
<protein>
    <submittedName>
        <fullName evidence="2">Uncharacterized protein</fullName>
    </submittedName>
</protein>
<sequence>MSSTGASYASVFVQQKRLKERLIKRAQLERAASVDTNNEAHVEKPAAPDTGKTAGRNKKVHPTGFIGSDTIVFLA</sequence>